<dbReference type="Proteomes" id="UP000199687">
    <property type="component" value="Unassembled WGS sequence"/>
</dbReference>
<evidence type="ECO:0000313" key="3">
    <source>
        <dbReference type="Proteomes" id="UP000199687"/>
    </source>
</evidence>
<feature type="domain" description="Phosphoribulokinase/uridine kinase" evidence="1">
    <location>
        <begin position="6"/>
        <end position="134"/>
    </location>
</feature>
<dbReference type="Gene3D" id="3.40.50.300">
    <property type="entry name" value="P-loop containing nucleotide triphosphate hydrolases"/>
    <property type="match status" value="1"/>
</dbReference>
<dbReference type="GO" id="GO:0016301">
    <property type="term" value="F:kinase activity"/>
    <property type="evidence" value="ECO:0007669"/>
    <property type="project" value="UniProtKB-KW"/>
</dbReference>
<dbReference type="STRING" id="531814.SAMN04487944_1028"/>
<evidence type="ECO:0000313" key="2">
    <source>
        <dbReference type="EMBL" id="SER23606.1"/>
    </source>
</evidence>
<keyword evidence="3" id="KW-1185">Reference proteome</keyword>
<dbReference type="EMBL" id="FOGL01000002">
    <property type="protein sequence ID" value="SER23606.1"/>
    <property type="molecule type" value="Genomic_DNA"/>
</dbReference>
<evidence type="ECO:0000259" key="1">
    <source>
        <dbReference type="Pfam" id="PF00485"/>
    </source>
</evidence>
<proteinExistence type="predicted"/>
<dbReference type="RefSeq" id="WP_089738907.1">
    <property type="nucleotide sequence ID" value="NZ_FOGL01000002.1"/>
</dbReference>
<protein>
    <submittedName>
        <fullName evidence="2">Uridine kinase</fullName>
    </submittedName>
</protein>
<dbReference type="AlphaFoldDB" id="A0A1H9MIS3"/>
<keyword evidence="2" id="KW-0418">Kinase</keyword>
<dbReference type="SUPFAM" id="SSF52540">
    <property type="entry name" value="P-loop containing nucleoside triphosphate hydrolases"/>
    <property type="match status" value="1"/>
</dbReference>
<dbReference type="Pfam" id="PF00485">
    <property type="entry name" value="PRK"/>
    <property type="match status" value="1"/>
</dbReference>
<dbReference type="InterPro" id="IPR027417">
    <property type="entry name" value="P-loop_NTPase"/>
</dbReference>
<name>A0A1H9MIS3_9BACI</name>
<keyword evidence="2" id="KW-0808">Transferase</keyword>
<organism evidence="2 3">
    <name type="scientific">Gracilibacillus ureilyticus</name>
    <dbReference type="NCBI Taxonomy" id="531814"/>
    <lineage>
        <taxon>Bacteria</taxon>
        <taxon>Bacillati</taxon>
        <taxon>Bacillota</taxon>
        <taxon>Bacilli</taxon>
        <taxon>Bacillales</taxon>
        <taxon>Bacillaceae</taxon>
        <taxon>Gracilibacillus</taxon>
    </lineage>
</organism>
<gene>
    <name evidence="2" type="ORF">SAMN04487944_1028</name>
</gene>
<dbReference type="InterPro" id="IPR006083">
    <property type="entry name" value="PRK/URK"/>
</dbReference>
<reference evidence="2 3" key="1">
    <citation type="submission" date="2016-10" db="EMBL/GenBank/DDBJ databases">
        <authorList>
            <person name="de Groot N.N."/>
        </authorList>
    </citation>
    <scope>NUCLEOTIDE SEQUENCE [LARGE SCALE GENOMIC DNA]</scope>
    <source>
        <strain evidence="2 3">CGMCC 1.7727</strain>
    </source>
</reference>
<sequence length="200" mass="22517">MTKIFCISGPSGAGKSSLIENTVKILDNAVSFYFDAYDSTLMFPENVMEKLSNGDIISPADVKNDLFMEDLKLLVSGHAVTDPWGRTLQPSDIIILEEPYGRLRQEMDMLIHKLIVIDLPMEISLARRILRNINKDFAAKTPEERLEQVNEYLTGFVNGTGWANAYLYNLLKETSDYTIDGLQSAEIMADQLKDYIVGNI</sequence>
<accession>A0A1H9MIS3</accession>
<dbReference type="GO" id="GO:0005524">
    <property type="term" value="F:ATP binding"/>
    <property type="evidence" value="ECO:0007669"/>
    <property type="project" value="InterPro"/>
</dbReference>
<dbReference type="OrthoDB" id="6291705at2"/>